<accession>A0A835VMZ2</accession>
<proteinExistence type="predicted"/>
<evidence type="ECO:0000313" key="2">
    <source>
        <dbReference type="Proteomes" id="UP000639772"/>
    </source>
</evidence>
<dbReference type="Proteomes" id="UP000639772">
    <property type="component" value="Chromosome 1"/>
</dbReference>
<comment type="caution">
    <text evidence="1">The sequence shown here is derived from an EMBL/GenBank/DDBJ whole genome shotgun (WGS) entry which is preliminary data.</text>
</comment>
<dbReference type="EMBL" id="JADCNM010000001">
    <property type="protein sequence ID" value="KAG0503035.1"/>
    <property type="molecule type" value="Genomic_DNA"/>
</dbReference>
<dbReference type="PANTHER" id="PTHR12416">
    <property type="entry name" value="RRNA-PROCESSING PROTEIN UTP23 HOMOLOG"/>
    <property type="match status" value="1"/>
</dbReference>
<dbReference type="Gene3D" id="3.40.50.1010">
    <property type="entry name" value="5'-nuclease"/>
    <property type="match status" value="1"/>
</dbReference>
<dbReference type="SUPFAM" id="SSF88723">
    <property type="entry name" value="PIN domain-like"/>
    <property type="match status" value="1"/>
</dbReference>
<evidence type="ECO:0000313" key="1">
    <source>
        <dbReference type="EMBL" id="KAG0503035.1"/>
    </source>
</evidence>
<dbReference type="InterPro" id="IPR029060">
    <property type="entry name" value="PIN-like_dom_sf"/>
</dbReference>
<sequence length="118" mass="13411">MGKAKKGPKFVVLKKIVSSKTLRKCKEDVLNPKKKDVSKEKLPQNVPSISSALFFKHNSALGPPYLVIVDTNFINFFIQNKLDLEKGMMDCLYAKCTPCTRIVLWLNWKNWGGNIVLL</sequence>
<reference evidence="1 2" key="1">
    <citation type="journal article" date="2020" name="Nat. Food">
        <title>A phased Vanilla planifolia genome enables genetic improvement of flavour and production.</title>
        <authorList>
            <person name="Hasing T."/>
            <person name="Tang H."/>
            <person name="Brym M."/>
            <person name="Khazi F."/>
            <person name="Huang T."/>
            <person name="Chambers A.H."/>
        </authorList>
    </citation>
    <scope>NUCLEOTIDE SEQUENCE [LARGE SCALE GENOMIC DNA]</scope>
    <source>
        <tissue evidence="1">Leaf</tissue>
    </source>
</reference>
<dbReference type="OrthoDB" id="76105at2759"/>
<dbReference type="AlphaFoldDB" id="A0A835VMZ2"/>
<protein>
    <submittedName>
        <fullName evidence="1">Uncharacterized protein</fullName>
    </submittedName>
</protein>
<organism evidence="1 2">
    <name type="scientific">Vanilla planifolia</name>
    <name type="common">Vanilla</name>
    <dbReference type="NCBI Taxonomy" id="51239"/>
    <lineage>
        <taxon>Eukaryota</taxon>
        <taxon>Viridiplantae</taxon>
        <taxon>Streptophyta</taxon>
        <taxon>Embryophyta</taxon>
        <taxon>Tracheophyta</taxon>
        <taxon>Spermatophyta</taxon>
        <taxon>Magnoliopsida</taxon>
        <taxon>Liliopsida</taxon>
        <taxon>Asparagales</taxon>
        <taxon>Orchidaceae</taxon>
        <taxon>Vanilloideae</taxon>
        <taxon>Vanilleae</taxon>
        <taxon>Vanilla</taxon>
    </lineage>
</organism>
<name>A0A835VMZ2_VANPL</name>
<gene>
    <name evidence="1" type="ORF">HPP92_003107</name>
</gene>